<name>A0A2T8KMU6_9POAL</name>
<protein>
    <submittedName>
        <fullName evidence="1">Uncharacterized protein</fullName>
    </submittedName>
</protein>
<evidence type="ECO:0000313" key="1">
    <source>
        <dbReference type="EMBL" id="PVH63490.1"/>
    </source>
</evidence>
<gene>
    <name evidence="1" type="ORF">PAHAL_2G041900</name>
    <name evidence="2" type="ORF">PAHAL_2G050400</name>
</gene>
<dbReference type="Proteomes" id="UP000243499">
    <property type="component" value="Chromosome 2"/>
</dbReference>
<dbReference type="EMBL" id="CM008047">
    <property type="protein sequence ID" value="PVH63490.1"/>
    <property type="molecule type" value="Genomic_DNA"/>
</dbReference>
<accession>A0A2T8KMU6</accession>
<reference evidence="1" key="1">
    <citation type="submission" date="2018-04" db="EMBL/GenBank/DDBJ databases">
        <title>WGS assembly of Panicum hallii.</title>
        <authorList>
            <person name="Lovell J."/>
            <person name="Jenkins J."/>
            <person name="Lowry D."/>
            <person name="Mamidi S."/>
            <person name="Sreedasyam A."/>
            <person name="Weng X."/>
            <person name="Barry K."/>
            <person name="Bonette J."/>
            <person name="Campitelli B."/>
            <person name="Daum C."/>
            <person name="Gordon S."/>
            <person name="Gould B."/>
            <person name="Lipzen A."/>
            <person name="Macqueen A."/>
            <person name="Palacio-Mejia J."/>
            <person name="Plott C."/>
            <person name="Shakirov E."/>
            <person name="Shu S."/>
            <person name="Yoshinaga Y."/>
            <person name="Zane M."/>
            <person name="Rokhsar D."/>
            <person name="Grimwood J."/>
            <person name="Schmutz J."/>
            <person name="Juenger T."/>
        </authorList>
    </citation>
    <scope>NUCLEOTIDE SEQUENCE [LARGE SCALE GENOMIC DNA]</scope>
    <source>
        <strain evidence="1">FIL2</strain>
    </source>
</reference>
<proteinExistence type="predicted"/>
<dbReference type="Gramene" id="PVH63490">
    <property type="protein sequence ID" value="PVH63490"/>
    <property type="gene ID" value="PAHAL_2G041900"/>
</dbReference>
<dbReference type="AlphaFoldDB" id="A0A2T8KMU6"/>
<sequence length="66" mass="7426">MASATSAAATSSHSRCLAKFKLALSWTIHLALGPFMIRFPGLAAKTRPNREEPRVKRFRCCGFRRF</sequence>
<dbReference type="EMBL" id="CM008047">
    <property type="protein sequence ID" value="PVH63538.1"/>
    <property type="molecule type" value="Genomic_DNA"/>
</dbReference>
<dbReference type="Gramene" id="PVH63538">
    <property type="protein sequence ID" value="PVH63538"/>
    <property type="gene ID" value="PAHAL_2G050400"/>
</dbReference>
<organism evidence="1">
    <name type="scientific">Panicum hallii</name>
    <dbReference type="NCBI Taxonomy" id="206008"/>
    <lineage>
        <taxon>Eukaryota</taxon>
        <taxon>Viridiplantae</taxon>
        <taxon>Streptophyta</taxon>
        <taxon>Embryophyta</taxon>
        <taxon>Tracheophyta</taxon>
        <taxon>Spermatophyta</taxon>
        <taxon>Magnoliopsida</taxon>
        <taxon>Liliopsida</taxon>
        <taxon>Poales</taxon>
        <taxon>Poaceae</taxon>
        <taxon>PACMAD clade</taxon>
        <taxon>Panicoideae</taxon>
        <taxon>Panicodae</taxon>
        <taxon>Paniceae</taxon>
        <taxon>Panicinae</taxon>
        <taxon>Panicum</taxon>
        <taxon>Panicum sect. Panicum</taxon>
    </lineage>
</organism>
<evidence type="ECO:0000313" key="2">
    <source>
        <dbReference type="EMBL" id="PVH63538.1"/>
    </source>
</evidence>